<dbReference type="AlphaFoldDB" id="A0A656K3P4"/>
<feature type="non-terminal residue" evidence="1">
    <location>
        <position position="1"/>
    </location>
</feature>
<dbReference type="PANTHER" id="PTHR43208:SF1">
    <property type="entry name" value="ABC TRANSPORTER SUBSTRATE-BINDING PROTEIN"/>
    <property type="match status" value="1"/>
</dbReference>
<evidence type="ECO:0000313" key="1">
    <source>
        <dbReference type="EMBL" id="EPN68393.1"/>
    </source>
</evidence>
<protein>
    <submittedName>
        <fullName evidence="1">Bmp family protein</fullName>
    </submittedName>
</protein>
<name>A0A656K3P4_PSESF</name>
<dbReference type="EMBL" id="AOKF01000306">
    <property type="protein sequence ID" value="EPN68393.1"/>
    <property type="molecule type" value="Genomic_DNA"/>
</dbReference>
<organism evidence="1 2">
    <name type="scientific">Pseudomonas syringae pv. actinidiae ICMP 19096</name>
    <dbReference type="NCBI Taxonomy" id="1194405"/>
    <lineage>
        <taxon>Bacteria</taxon>
        <taxon>Pseudomonadati</taxon>
        <taxon>Pseudomonadota</taxon>
        <taxon>Gammaproteobacteria</taxon>
        <taxon>Pseudomonadales</taxon>
        <taxon>Pseudomonadaceae</taxon>
        <taxon>Pseudomonas</taxon>
        <taxon>Pseudomonas syringae</taxon>
    </lineage>
</organism>
<dbReference type="InterPro" id="IPR052910">
    <property type="entry name" value="ABC-Purine-Binding"/>
</dbReference>
<gene>
    <name evidence="1" type="ORF">A245_03883</name>
</gene>
<dbReference type="PANTHER" id="PTHR43208">
    <property type="entry name" value="ABC TRANSPORTER SUBSTRATE-BINDING PROTEIN"/>
    <property type="match status" value="1"/>
</dbReference>
<dbReference type="Gene3D" id="3.40.50.2300">
    <property type="match status" value="1"/>
</dbReference>
<reference evidence="1 2" key="1">
    <citation type="journal article" date="2013" name="PLoS Pathog.">
        <title>Genomic analysis of the Kiwifruit pathogen Pseudomonas syringae pv. actinidiae provides insight into the origins of an emergent plant disease.</title>
        <authorList>
            <person name="McCann H.C."/>
            <person name="Rikkerink E.H."/>
            <person name="Bertels F."/>
            <person name="Fiers M."/>
            <person name="Lu A."/>
            <person name="Rees-George J."/>
            <person name="Andersen M.T."/>
            <person name="Gleave A.P."/>
            <person name="Haubold B."/>
            <person name="Wohlers M.W."/>
            <person name="Guttman D.S."/>
            <person name="Wang P.W."/>
            <person name="Straub C."/>
            <person name="Vanneste J.L."/>
            <person name="Rainey P.B."/>
            <person name="Templeton M.D."/>
        </authorList>
    </citation>
    <scope>NUCLEOTIDE SEQUENCE [LARGE SCALE GENOMIC DNA]</scope>
    <source>
        <strain evidence="1 2">ICMP 19096</strain>
    </source>
</reference>
<proteinExistence type="predicted"/>
<sequence>PAANGALLSMQQGGTDITLTGDPIISAENRKKIEAERADLLAGKKIVYSGPLADRDGKERVAAGQQLSDPDLWKMDWFVEGVKTQQ</sequence>
<evidence type="ECO:0000313" key="2">
    <source>
        <dbReference type="Proteomes" id="UP000018849"/>
    </source>
</evidence>
<accession>A0A656K3P4</accession>
<dbReference type="Proteomes" id="UP000018849">
    <property type="component" value="Unassembled WGS sequence"/>
</dbReference>
<comment type="caution">
    <text evidence="1">The sequence shown here is derived from an EMBL/GenBank/DDBJ whole genome shotgun (WGS) entry which is preliminary data.</text>
</comment>